<evidence type="ECO:0000313" key="2">
    <source>
        <dbReference type="EMBL" id="PIK59607.1"/>
    </source>
</evidence>
<sequence>MQTFSWAKTCTSPGPRYRVTRGPSPLPANRVSRQDRNSGSDQLPGIQEVSNGTGSKNLKEKTAQQKLKCVIQLKRAKTMPSIEGSLNGLKTSEAVMKIRSNSDASSRLTKDKANSEVRFSPESGNGRSSDQQSRDRSLSLKRRCDSNESGRGSIGTKSRSESFATDTTTQSSGVSSLHSNPSSPPIESSFSSLSTVASSHTVKSIHSSDALRKSHNLSRTPSYLRRLSKPIVIPQTPTSGKVVETSAVFTSSRDAHGYAALKALETQRQAAKTGTNSGGTHLWKRTVSTGPVENQALYTSDRSQSALQMLYYPWSRITRPRDNPSSPQQFYTAPNDKLPHRYPLNPWVERGKSGVSAVLDITLPFSPLSSPLSRGQTRSPPTKNTSVSAYLSMYLLYSILMKVNTGEEEALPGHPLRLLGMSLMCKYQDQLQTTLLWVAACCLHLLVLQGPKSRGDSRWALLVDEENERHHPETCVRCTKVRAVSSLDMEKEDCRSRSASECDMLSEYDARPRALSATSGRGTPTVATHPPASRQL</sequence>
<accession>A0A2G8LH73</accession>
<gene>
    <name evidence="2" type="ORF">BSL78_03462</name>
</gene>
<evidence type="ECO:0000256" key="1">
    <source>
        <dbReference type="SAM" id="MobiDB-lite"/>
    </source>
</evidence>
<protein>
    <submittedName>
        <fullName evidence="2">Putative rapamycin-insensitive companion of mTOR</fullName>
    </submittedName>
</protein>
<feature type="compositionally biased region" description="Polar residues" evidence="1">
    <location>
        <begin position="516"/>
        <end position="526"/>
    </location>
</feature>
<keyword evidence="3" id="KW-1185">Reference proteome</keyword>
<dbReference type="EMBL" id="MRZV01000078">
    <property type="protein sequence ID" value="PIK59607.1"/>
    <property type="molecule type" value="Genomic_DNA"/>
</dbReference>
<feature type="region of interest" description="Disordered" evidence="1">
    <location>
        <begin position="513"/>
        <end position="536"/>
    </location>
</feature>
<feature type="region of interest" description="Disordered" evidence="1">
    <location>
        <begin position="100"/>
        <end position="191"/>
    </location>
</feature>
<proteinExistence type="predicted"/>
<feature type="region of interest" description="Disordered" evidence="1">
    <location>
        <begin position="1"/>
        <end position="64"/>
    </location>
</feature>
<organism evidence="2 3">
    <name type="scientific">Stichopus japonicus</name>
    <name type="common">Sea cucumber</name>
    <dbReference type="NCBI Taxonomy" id="307972"/>
    <lineage>
        <taxon>Eukaryota</taxon>
        <taxon>Metazoa</taxon>
        <taxon>Echinodermata</taxon>
        <taxon>Eleutherozoa</taxon>
        <taxon>Echinozoa</taxon>
        <taxon>Holothuroidea</taxon>
        <taxon>Aspidochirotacea</taxon>
        <taxon>Aspidochirotida</taxon>
        <taxon>Stichopodidae</taxon>
        <taxon>Apostichopus</taxon>
    </lineage>
</organism>
<reference evidence="2 3" key="1">
    <citation type="journal article" date="2017" name="PLoS Biol.">
        <title>The sea cucumber genome provides insights into morphological evolution and visceral regeneration.</title>
        <authorList>
            <person name="Zhang X."/>
            <person name="Sun L."/>
            <person name="Yuan J."/>
            <person name="Sun Y."/>
            <person name="Gao Y."/>
            <person name="Zhang L."/>
            <person name="Li S."/>
            <person name="Dai H."/>
            <person name="Hamel J.F."/>
            <person name="Liu C."/>
            <person name="Yu Y."/>
            <person name="Liu S."/>
            <person name="Lin W."/>
            <person name="Guo K."/>
            <person name="Jin S."/>
            <person name="Xu P."/>
            <person name="Storey K.B."/>
            <person name="Huan P."/>
            <person name="Zhang T."/>
            <person name="Zhou Y."/>
            <person name="Zhang J."/>
            <person name="Lin C."/>
            <person name="Li X."/>
            <person name="Xing L."/>
            <person name="Huo D."/>
            <person name="Sun M."/>
            <person name="Wang L."/>
            <person name="Mercier A."/>
            <person name="Li F."/>
            <person name="Yang H."/>
            <person name="Xiang J."/>
        </authorList>
    </citation>
    <scope>NUCLEOTIDE SEQUENCE [LARGE SCALE GENOMIC DNA]</scope>
    <source>
        <strain evidence="2">Shaxun</strain>
        <tissue evidence="2">Muscle</tissue>
    </source>
</reference>
<evidence type="ECO:0000313" key="3">
    <source>
        <dbReference type="Proteomes" id="UP000230750"/>
    </source>
</evidence>
<comment type="caution">
    <text evidence="2">The sequence shown here is derived from an EMBL/GenBank/DDBJ whole genome shotgun (WGS) entry which is preliminary data.</text>
</comment>
<dbReference type="Proteomes" id="UP000230750">
    <property type="component" value="Unassembled WGS sequence"/>
</dbReference>
<feature type="compositionally biased region" description="Basic and acidic residues" evidence="1">
    <location>
        <begin position="132"/>
        <end position="148"/>
    </location>
</feature>
<dbReference type="STRING" id="307972.A0A2G8LH73"/>
<feature type="compositionally biased region" description="Low complexity" evidence="1">
    <location>
        <begin position="179"/>
        <end position="191"/>
    </location>
</feature>
<name>A0A2G8LH73_STIJA</name>
<feature type="compositionally biased region" description="Polar residues" evidence="1">
    <location>
        <begin position="149"/>
        <end position="178"/>
    </location>
</feature>
<feature type="compositionally biased region" description="Polar residues" evidence="1">
    <location>
        <begin position="1"/>
        <end position="12"/>
    </location>
</feature>
<dbReference type="AlphaFoldDB" id="A0A2G8LH73"/>